<reference evidence="3 4" key="1">
    <citation type="submission" date="2018-01" db="EMBL/GenBank/DDBJ databases">
        <title>Superficieibacter electus gen. nov., sp. nov., an extended-spectrum beta-lactamase possessing member of the Enterobacteriaceae family, isolated from intensive care unit surfaces.</title>
        <authorList>
            <person name="Potter R.F."/>
            <person name="D'Souza A.W."/>
        </authorList>
    </citation>
    <scope>NUCLEOTIDE SEQUENCE [LARGE SCALE GENOMIC DNA]</scope>
    <source>
        <strain evidence="2 4">BP-1</strain>
        <strain evidence="1 3">BP-2</strain>
    </source>
</reference>
<evidence type="ECO:0000313" key="4">
    <source>
        <dbReference type="Proteomes" id="UP000247005"/>
    </source>
</evidence>
<gene>
    <name evidence="2" type="ORF">CHU32_05870</name>
    <name evidence="1" type="ORF">CHU33_05855</name>
</gene>
<evidence type="ECO:0008006" key="5">
    <source>
        <dbReference type="Google" id="ProtNLM"/>
    </source>
</evidence>
<evidence type="ECO:0000313" key="2">
    <source>
        <dbReference type="EMBL" id="POP49753.1"/>
    </source>
</evidence>
<keyword evidence="3" id="KW-1185">Reference proteome</keyword>
<dbReference type="OrthoDB" id="1793171at2"/>
<dbReference type="GO" id="GO:0003824">
    <property type="term" value="F:catalytic activity"/>
    <property type="evidence" value="ECO:0007669"/>
    <property type="project" value="InterPro"/>
</dbReference>
<dbReference type="SUPFAM" id="SSF52507">
    <property type="entry name" value="Homo-oligomeric flavin-containing Cys decarboxylases, HFCD"/>
    <property type="match status" value="1"/>
</dbReference>
<dbReference type="Gene3D" id="3.40.50.1950">
    <property type="entry name" value="Flavin prenyltransferase-like"/>
    <property type="match status" value="1"/>
</dbReference>
<dbReference type="Proteomes" id="UP000237073">
    <property type="component" value="Unassembled WGS sequence"/>
</dbReference>
<dbReference type="AlphaFoldDB" id="A0A2P5GT80"/>
<dbReference type="EMBL" id="PQGD01000004">
    <property type="protein sequence ID" value="POP49753.1"/>
    <property type="molecule type" value="Genomic_DNA"/>
</dbReference>
<dbReference type="Proteomes" id="UP000247005">
    <property type="component" value="Unassembled WGS sequence"/>
</dbReference>
<name>A0A2P5GT80_9ENTR</name>
<evidence type="ECO:0000313" key="3">
    <source>
        <dbReference type="Proteomes" id="UP000237073"/>
    </source>
</evidence>
<dbReference type="InterPro" id="IPR036551">
    <property type="entry name" value="Flavin_trans-like"/>
</dbReference>
<dbReference type="RefSeq" id="WP_103675151.1">
    <property type="nucleotide sequence ID" value="NZ_PQGD01000004.1"/>
</dbReference>
<sequence>MDQHTLSRLLDTIIDELLARRQALLQAPGKVMRVVISGDDLTTLPATLKCLTALTDNGYALRLTFSWSASQSALQAACLQALTQRGINVLCDDREPDHRDENDWGLYLPALSTNSLSKIALSISDNRVCRWVFFALARNKQVIVTLNHDASAQFAPALRTRLMNYAATLAEYGCTVLGQATPVSHQKRLLTLSDVRQHAARDVIRIGHNTLITPAARDEIRARGLSIIQRPEE</sequence>
<protein>
    <recommendedName>
        <fullName evidence="5">Ethanolamine utilization protein</fullName>
    </recommendedName>
</protein>
<comment type="caution">
    <text evidence="2">The sequence shown here is derived from an EMBL/GenBank/DDBJ whole genome shotgun (WGS) entry which is preliminary data.</text>
</comment>
<accession>A0A2P5GT80</accession>
<organism evidence="2 4">
    <name type="scientific">Superficieibacter electus</name>
    <dbReference type="NCBI Taxonomy" id="2022662"/>
    <lineage>
        <taxon>Bacteria</taxon>
        <taxon>Pseudomonadati</taxon>
        <taxon>Pseudomonadota</taxon>
        <taxon>Gammaproteobacteria</taxon>
        <taxon>Enterobacterales</taxon>
        <taxon>Enterobacteriaceae</taxon>
        <taxon>Superficieibacter</taxon>
    </lineage>
</organism>
<proteinExistence type="predicted"/>
<dbReference type="EMBL" id="PQGE01000004">
    <property type="protein sequence ID" value="POP46283.1"/>
    <property type="molecule type" value="Genomic_DNA"/>
</dbReference>
<evidence type="ECO:0000313" key="1">
    <source>
        <dbReference type="EMBL" id="POP46283.1"/>
    </source>
</evidence>